<comment type="subcellular location">
    <subcellularLocation>
        <location evidence="1">Endomembrane system</location>
        <topology evidence="1">Multi-pass membrane protein</topology>
    </subcellularLocation>
</comment>
<gene>
    <name evidence="6" type="ORF">CB4_03413</name>
</gene>
<dbReference type="Proteomes" id="UP000217696">
    <property type="component" value="Chromosome"/>
</dbReference>
<evidence type="ECO:0000256" key="4">
    <source>
        <dbReference type="ARBA" id="ARBA00023136"/>
    </source>
</evidence>
<dbReference type="Pfam" id="PF06803">
    <property type="entry name" value="DUF1232"/>
    <property type="match status" value="1"/>
</dbReference>
<dbReference type="AlphaFoldDB" id="A0A0U5AZN4"/>
<evidence type="ECO:0000256" key="1">
    <source>
        <dbReference type="ARBA" id="ARBA00004127"/>
    </source>
</evidence>
<dbReference type="EMBL" id="AP017312">
    <property type="protein sequence ID" value="BAU29226.1"/>
    <property type="molecule type" value="Genomic_DNA"/>
</dbReference>
<reference evidence="6 7" key="1">
    <citation type="submission" date="2015-12" db="EMBL/GenBank/DDBJ databases">
        <title>Genome sequence of Aneurinibacillus soli.</title>
        <authorList>
            <person name="Lee J.S."/>
            <person name="Lee K.C."/>
            <person name="Kim K.K."/>
            <person name="Lee B.W."/>
        </authorList>
    </citation>
    <scope>NUCLEOTIDE SEQUENCE [LARGE SCALE GENOMIC DNA]</scope>
    <source>
        <strain evidence="6 7">CB4</strain>
    </source>
</reference>
<accession>A0A0U5AZN4</accession>
<proteinExistence type="predicted"/>
<keyword evidence="7" id="KW-1185">Reference proteome</keyword>
<evidence type="ECO:0000256" key="3">
    <source>
        <dbReference type="ARBA" id="ARBA00022989"/>
    </source>
</evidence>
<organism evidence="6 7">
    <name type="scientific">Aneurinibacillus soli</name>
    <dbReference type="NCBI Taxonomy" id="1500254"/>
    <lineage>
        <taxon>Bacteria</taxon>
        <taxon>Bacillati</taxon>
        <taxon>Bacillota</taxon>
        <taxon>Bacilli</taxon>
        <taxon>Bacillales</taxon>
        <taxon>Paenibacillaceae</taxon>
        <taxon>Aneurinibacillus group</taxon>
        <taxon>Aneurinibacillus</taxon>
    </lineage>
</organism>
<sequence length="354" mass="40222">MKLTGPMIETMLLPKLNTLLPQILYINRIRTLDGQALIDAQVRVRGEWFPVVYTVRIEAFCFDTTGRYLTLSYEESMERTRGTFMQKLLTETERILAKSLTGRTLLSSALPDSPYVLASDNSLTIQLGKLVELNPELQEIHIQRMVFTTEGIEFDSMIPSDILVDMSEFNWNVLTENDPLPTDENKTERAAEGVEETDGGLRVLEQEERRFYDRLRSKIEDYIRDKMGAGTSDKFMPYLLLAPDLFVLLARLAKDNRVPLRSKSVALLAVVYFMSPLDILPEILLGPVGFADDIVFAVMALNKMLVDVDEKIIEEHWNGNKNIMGVIRDVLTKADSLVGTSRLQMLKGILRRGK</sequence>
<keyword evidence="3" id="KW-1133">Transmembrane helix</keyword>
<evidence type="ECO:0000256" key="5">
    <source>
        <dbReference type="SAM" id="MobiDB-lite"/>
    </source>
</evidence>
<feature type="compositionally biased region" description="Basic and acidic residues" evidence="5">
    <location>
        <begin position="183"/>
        <end position="192"/>
    </location>
</feature>
<keyword evidence="2" id="KW-0812">Transmembrane</keyword>
<protein>
    <submittedName>
        <fullName evidence="6">Uncharacterized protein</fullName>
    </submittedName>
</protein>
<keyword evidence="4" id="KW-0472">Membrane</keyword>
<dbReference type="RefSeq" id="WP_231956052.1">
    <property type="nucleotide sequence ID" value="NZ_AP017312.1"/>
</dbReference>
<dbReference type="GO" id="GO:0012505">
    <property type="term" value="C:endomembrane system"/>
    <property type="evidence" value="ECO:0007669"/>
    <property type="project" value="UniProtKB-SubCell"/>
</dbReference>
<evidence type="ECO:0000313" key="7">
    <source>
        <dbReference type="Proteomes" id="UP000217696"/>
    </source>
</evidence>
<dbReference type="InterPro" id="IPR010652">
    <property type="entry name" value="DUF1232"/>
</dbReference>
<evidence type="ECO:0000256" key="2">
    <source>
        <dbReference type="ARBA" id="ARBA00022692"/>
    </source>
</evidence>
<name>A0A0U5AZN4_9BACL</name>
<evidence type="ECO:0000313" key="6">
    <source>
        <dbReference type="EMBL" id="BAU29226.1"/>
    </source>
</evidence>
<feature type="region of interest" description="Disordered" evidence="5">
    <location>
        <begin position="176"/>
        <end position="198"/>
    </location>
</feature>
<dbReference type="KEGG" id="asoc:CB4_03413"/>